<evidence type="ECO:0000313" key="2">
    <source>
        <dbReference type="EMBL" id="BCS88182.1"/>
    </source>
</evidence>
<feature type="transmembrane region" description="Helical" evidence="1">
    <location>
        <begin position="21"/>
        <end position="43"/>
    </location>
</feature>
<evidence type="ECO:0000256" key="1">
    <source>
        <dbReference type="SAM" id="Phobius"/>
    </source>
</evidence>
<protein>
    <submittedName>
        <fullName evidence="2">Uncharacterized protein</fullName>
    </submittedName>
</protein>
<dbReference type="RefSeq" id="WP_229595584.1">
    <property type="nucleotide sequence ID" value="NZ_AP024485.1"/>
</dbReference>
<sequence>MADSERKKSVYKLDFTHDSTIVVSALVLLFVGVLLLLLGHCYFKGTVSVILSGFASILIFSSAYGFVNELFLKKQFMQTLESAIFKIFRIKEKHDSIVHAGLAEIISYWSQNAIVDRMEIAKKCTILCIHNHDFFKVNYEKIIKMINANMSLDLIVINPDSKFVDACGEKFEGYDREQVAQRITTCIDGILCEKIYLGIEEESRERFKVYTLNHGLGYSAYLFDDTELWVCPFGCSKSKTTPPVYVYRKAVGGDHFYFDDMDCLYDSVEPVDFKKIMAARNR</sequence>
<organism evidence="2 3">
    <name type="scientific">Pseudodesulfovibrio sediminis</name>
    <dbReference type="NCBI Taxonomy" id="2810563"/>
    <lineage>
        <taxon>Bacteria</taxon>
        <taxon>Pseudomonadati</taxon>
        <taxon>Thermodesulfobacteriota</taxon>
        <taxon>Desulfovibrionia</taxon>
        <taxon>Desulfovibrionales</taxon>
        <taxon>Desulfovibrionaceae</taxon>
    </lineage>
</organism>
<keyword evidence="1" id="KW-0812">Transmembrane</keyword>
<name>A0ABN6EP57_9BACT</name>
<proteinExistence type="predicted"/>
<gene>
    <name evidence="2" type="ORF">PSDVSF_14240</name>
</gene>
<keyword evidence="3" id="KW-1185">Reference proteome</keyword>
<keyword evidence="1" id="KW-1133">Transmembrane helix</keyword>
<evidence type="ECO:0000313" key="3">
    <source>
        <dbReference type="Proteomes" id="UP001053296"/>
    </source>
</evidence>
<dbReference type="EMBL" id="AP024485">
    <property type="protein sequence ID" value="BCS88182.1"/>
    <property type="molecule type" value="Genomic_DNA"/>
</dbReference>
<dbReference type="Proteomes" id="UP001053296">
    <property type="component" value="Chromosome"/>
</dbReference>
<keyword evidence="1" id="KW-0472">Membrane</keyword>
<reference evidence="2" key="1">
    <citation type="journal article" date="2022" name="Arch. Microbiol.">
        <title>Pseudodesulfovibrio sediminis sp. nov., a mesophilic and neutrophilic sulfate-reducing bacterium isolated from sediment of a brackish lake.</title>
        <authorList>
            <person name="Takahashi A."/>
            <person name="Kojima H."/>
            <person name="Watanabe M."/>
            <person name="Fukui M."/>
        </authorList>
    </citation>
    <scope>NUCLEOTIDE SEQUENCE</scope>
    <source>
        <strain evidence="2">SF6</strain>
    </source>
</reference>
<feature type="transmembrane region" description="Helical" evidence="1">
    <location>
        <begin position="49"/>
        <end position="67"/>
    </location>
</feature>
<accession>A0ABN6EP57</accession>